<keyword evidence="7" id="KW-1185">Reference proteome</keyword>
<proteinExistence type="predicted"/>
<dbReference type="RefSeq" id="WP_147101863.1">
    <property type="nucleotide sequence ID" value="NZ_VOOS01000006.1"/>
</dbReference>
<keyword evidence="3" id="KW-0520">NAD</keyword>
<dbReference type="Proteomes" id="UP000321721">
    <property type="component" value="Unassembled WGS sequence"/>
</dbReference>
<name>A0A5C6RRC1_9FLAO</name>
<feature type="domain" description="NAD-dependent epimerase/dehydratase" evidence="5">
    <location>
        <begin position="8"/>
        <end position="244"/>
    </location>
</feature>
<dbReference type="SUPFAM" id="SSF51735">
    <property type="entry name" value="NAD(P)-binding Rossmann-fold domains"/>
    <property type="match status" value="1"/>
</dbReference>
<evidence type="ECO:0000259" key="5">
    <source>
        <dbReference type="Pfam" id="PF01370"/>
    </source>
</evidence>
<sequence>MSEFKKNILVTGGAGFVGSGLVEELIKDASNFVVVVDNLLTGSKNKLPIAEHNNLKFIQCDVNNIGEITSVFHTFSFHYVFHYAALVGVQRTLQNPVKVLNDITGIKNILDLSKNTGVKRVMYASSSEVYGEPVEYPQNEETTPLNSRLPYAIVKNVGEAFLKSYKQEFGLDFTVFRFFNTYGPKQSKDFVISKFINAALNNEDITIYGDGSQTRTFCFMKNNVEACIKAAFSDEQANQTINIGNNQETTVLDLAKLIIELTNSKSKLVFLPPLPEGDMTRRHPDITKMKELLGDKDLLTLEQGIKEILKDTSYILS</sequence>
<dbReference type="OrthoDB" id="9801785at2"/>
<dbReference type="PANTHER" id="PTHR43078:SF6">
    <property type="entry name" value="UDP-GLUCURONIC ACID DECARBOXYLASE 1"/>
    <property type="match status" value="1"/>
</dbReference>
<dbReference type="Pfam" id="PF01370">
    <property type="entry name" value="Epimerase"/>
    <property type="match status" value="1"/>
</dbReference>
<accession>A0A5C6RRC1</accession>
<gene>
    <name evidence="6" type="ORF">FRY74_11805</name>
</gene>
<evidence type="ECO:0000313" key="6">
    <source>
        <dbReference type="EMBL" id="TXB63932.1"/>
    </source>
</evidence>
<evidence type="ECO:0000313" key="7">
    <source>
        <dbReference type="Proteomes" id="UP000321721"/>
    </source>
</evidence>
<evidence type="ECO:0000256" key="3">
    <source>
        <dbReference type="ARBA" id="ARBA00023027"/>
    </source>
</evidence>
<dbReference type="AlphaFoldDB" id="A0A5C6RRC1"/>
<evidence type="ECO:0000256" key="2">
    <source>
        <dbReference type="ARBA" id="ARBA00022793"/>
    </source>
</evidence>
<keyword evidence="4" id="KW-0456">Lyase</keyword>
<comment type="cofactor">
    <cofactor evidence="1">
        <name>NAD(+)</name>
        <dbReference type="ChEBI" id="CHEBI:57540"/>
    </cofactor>
</comment>
<dbReference type="GO" id="GO:0042732">
    <property type="term" value="P:D-xylose metabolic process"/>
    <property type="evidence" value="ECO:0007669"/>
    <property type="project" value="InterPro"/>
</dbReference>
<evidence type="ECO:0000256" key="1">
    <source>
        <dbReference type="ARBA" id="ARBA00001911"/>
    </source>
</evidence>
<dbReference type="InterPro" id="IPR044516">
    <property type="entry name" value="UXS-like"/>
</dbReference>
<reference evidence="6 7" key="1">
    <citation type="submission" date="2019-08" db="EMBL/GenBank/DDBJ databases">
        <title>Genome of Vicingus serpentipes NCIMB 15042.</title>
        <authorList>
            <person name="Bowman J.P."/>
        </authorList>
    </citation>
    <scope>NUCLEOTIDE SEQUENCE [LARGE SCALE GENOMIC DNA]</scope>
    <source>
        <strain evidence="6 7">NCIMB 15042</strain>
    </source>
</reference>
<comment type="caution">
    <text evidence="6">The sequence shown here is derived from an EMBL/GenBank/DDBJ whole genome shotgun (WGS) entry which is preliminary data.</text>
</comment>
<protein>
    <submittedName>
        <fullName evidence="6">NAD-dependent epimerase/dehydratase family protein</fullName>
    </submittedName>
</protein>
<organism evidence="6 7">
    <name type="scientific">Vicingus serpentipes</name>
    <dbReference type="NCBI Taxonomy" id="1926625"/>
    <lineage>
        <taxon>Bacteria</taxon>
        <taxon>Pseudomonadati</taxon>
        <taxon>Bacteroidota</taxon>
        <taxon>Flavobacteriia</taxon>
        <taxon>Flavobacteriales</taxon>
        <taxon>Vicingaceae</taxon>
        <taxon>Vicingus</taxon>
    </lineage>
</organism>
<dbReference type="InterPro" id="IPR036291">
    <property type="entry name" value="NAD(P)-bd_dom_sf"/>
</dbReference>
<dbReference type="InterPro" id="IPR001509">
    <property type="entry name" value="Epimerase_deHydtase"/>
</dbReference>
<dbReference type="Gene3D" id="3.40.50.720">
    <property type="entry name" value="NAD(P)-binding Rossmann-like Domain"/>
    <property type="match status" value="1"/>
</dbReference>
<keyword evidence="2" id="KW-0210">Decarboxylase</keyword>
<dbReference type="EMBL" id="VOOS01000006">
    <property type="protein sequence ID" value="TXB63932.1"/>
    <property type="molecule type" value="Genomic_DNA"/>
</dbReference>
<dbReference type="GO" id="GO:0048040">
    <property type="term" value="F:UDP-glucuronate decarboxylase activity"/>
    <property type="evidence" value="ECO:0007669"/>
    <property type="project" value="TreeGrafter"/>
</dbReference>
<dbReference type="PANTHER" id="PTHR43078">
    <property type="entry name" value="UDP-GLUCURONIC ACID DECARBOXYLASE-RELATED"/>
    <property type="match status" value="1"/>
</dbReference>
<evidence type="ECO:0000256" key="4">
    <source>
        <dbReference type="ARBA" id="ARBA00023239"/>
    </source>
</evidence>
<dbReference type="GO" id="GO:0070403">
    <property type="term" value="F:NAD+ binding"/>
    <property type="evidence" value="ECO:0007669"/>
    <property type="project" value="InterPro"/>
</dbReference>
<dbReference type="GO" id="GO:0005737">
    <property type="term" value="C:cytoplasm"/>
    <property type="evidence" value="ECO:0007669"/>
    <property type="project" value="TreeGrafter"/>
</dbReference>